<gene>
    <name evidence="1" type="primary">orf36</name>
</gene>
<name>A0A1Z1M4J6_OSMFI</name>
<geneLocation type="chloroplast" evidence="1"/>
<dbReference type="AlphaFoldDB" id="A0A1Z1M4J6"/>
<organism evidence="1">
    <name type="scientific">Osmundaria fimbriata</name>
    <name type="common">Red alga</name>
    <name type="synonym">Delesseria fimbriata</name>
    <dbReference type="NCBI Taxonomy" id="228265"/>
    <lineage>
        <taxon>Eukaryota</taxon>
        <taxon>Rhodophyta</taxon>
        <taxon>Florideophyceae</taxon>
        <taxon>Rhodymeniophycidae</taxon>
        <taxon>Ceramiales</taxon>
        <taxon>Rhodomelaceae</taxon>
        <taxon>Amansieae</taxon>
        <taxon>Osmundaria</taxon>
    </lineage>
</organism>
<dbReference type="RefSeq" id="YP_009392268.1">
    <property type="nucleotide sequence ID" value="NC_035262.1"/>
</dbReference>
<sequence>MLYIANNQYTTSYYINITFVDIRIIKKEVIIYYMFT</sequence>
<proteinExistence type="predicted"/>
<dbReference type="GeneID" id="33353775"/>
<keyword evidence="1" id="KW-0934">Plastid</keyword>
<dbReference type="EMBL" id="MF101415">
    <property type="protein sequence ID" value="ARW60830.1"/>
    <property type="molecule type" value="Genomic_DNA"/>
</dbReference>
<reference evidence="1" key="1">
    <citation type="journal article" date="2017" name="J. Phycol.">
        <title>Analysis of chloroplast genomes and a supermatrix inform reclassification of the Rhodomelaceae (Rhodophyta).</title>
        <authorList>
            <person name="Diaz-Tapia P."/>
            <person name="Maggs C.A."/>
            <person name="West J.A."/>
            <person name="Verbruggen H."/>
        </authorList>
    </citation>
    <scope>NUCLEOTIDE SEQUENCE</scope>
    <source>
        <strain evidence="1">JW2841</strain>
    </source>
</reference>
<evidence type="ECO:0000313" key="1">
    <source>
        <dbReference type="EMBL" id="ARW60830.1"/>
    </source>
</evidence>
<protein>
    <submittedName>
        <fullName evidence="1">Uncharacterized protein</fullName>
    </submittedName>
</protein>
<accession>A0A1Z1M4J6</accession>
<keyword evidence="1" id="KW-0150">Chloroplast</keyword>